<dbReference type="GO" id="GO:0008381">
    <property type="term" value="F:mechanosensitive monoatomic ion channel activity"/>
    <property type="evidence" value="ECO:0007669"/>
    <property type="project" value="TreeGrafter"/>
</dbReference>
<evidence type="ECO:0000256" key="2">
    <source>
        <dbReference type="SAM" id="Phobius"/>
    </source>
</evidence>
<dbReference type="PANTHER" id="PTHR23302">
    <property type="entry name" value="TRANSMEMBRANE CHANNEL-RELATED"/>
    <property type="match status" value="1"/>
</dbReference>
<sequence>MLEEEDNEDEYSASACEIMQRRSSSRRQSRRKRRPSSPFSIEAESMLRRRSSVYTISSGEYISRIKCRMEYLCRTAISMEESGSQEQIFEKLKLHKEVLSGVKQQPWPLRRKIKLVRQAKSYVRRHEGVLQERLAQTRSTKDAIARVSLFATKKWQYFRREIVNLQTWLIPWEFRIKEIESHFGSAVASYFIFLRWLFWINLVMAIILVAFVAIPEVLTADVTAAGERKIMLEEEKIKSKHLLTLWEFEGILKYSPFFYGWYTNQDSQSGYRLPLAYFVTNLVVYIYSFLAILRKMAENSRLSKLSEKEDECAFSWRLFTGWDFMIGNPETAHNRTANLVLGFKEALLEEAEKEKDERK</sequence>
<evidence type="ECO:0000313" key="4">
    <source>
        <dbReference type="Proteomes" id="UP000242457"/>
    </source>
</evidence>
<dbReference type="STRING" id="94128.A0A2A3EJ41"/>
<keyword evidence="2" id="KW-1133">Transmembrane helix</keyword>
<dbReference type="PANTHER" id="PTHR23302:SF40">
    <property type="entry name" value="TRANSMEMBRANE CHANNEL-LIKE PROTEIN"/>
    <property type="match status" value="1"/>
</dbReference>
<proteinExistence type="predicted"/>
<reference evidence="3 4" key="1">
    <citation type="submission" date="2014-07" db="EMBL/GenBank/DDBJ databases">
        <title>Genomic and transcriptomic analysis on Apis cerana provide comprehensive insights into honey bee biology.</title>
        <authorList>
            <person name="Diao Q."/>
            <person name="Sun L."/>
            <person name="Zheng H."/>
            <person name="Zheng H."/>
            <person name="Xu S."/>
            <person name="Wang S."/>
            <person name="Zeng Z."/>
            <person name="Hu F."/>
            <person name="Su S."/>
            <person name="Wu J."/>
        </authorList>
    </citation>
    <scope>NUCLEOTIDE SEQUENCE [LARGE SCALE GENOMIC DNA]</scope>
    <source>
        <tissue evidence="3">Pupae without intestine</tissue>
    </source>
</reference>
<name>A0A2A3EJ41_APICC</name>
<protein>
    <submittedName>
        <fullName evidence="3">Transmembrane channel protein</fullName>
    </submittedName>
</protein>
<keyword evidence="4" id="KW-1185">Reference proteome</keyword>
<dbReference type="EMBL" id="KZ288227">
    <property type="protein sequence ID" value="PBC31730.1"/>
    <property type="molecule type" value="Genomic_DNA"/>
</dbReference>
<gene>
    <name evidence="3" type="ORF">APICC_05665</name>
</gene>
<feature type="transmembrane region" description="Helical" evidence="2">
    <location>
        <begin position="196"/>
        <end position="220"/>
    </location>
</feature>
<feature type="compositionally biased region" description="Basic residues" evidence="1">
    <location>
        <begin position="23"/>
        <end position="35"/>
    </location>
</feature>
<organism evidence="3 4">
    <name type="scientific">Apis cerana cerana</name>
    <name type="common">Oriental honeybee</name>
    <dbReference type="NCBI Taxonomy" id="94128"/>
    <lineage>
        <taxon>Eukaryota</taxon>
        <taxon>Metazoa</taxon>
        <taxon>Ecdysozoa</taxon>
        <taxon>Arthropoda</taxon>
        <taxon>Hexapoda</taxon>
        <taxon>Insecta</taxon>
        <taxon>Pterygota</taxon>
        <taxon>Neoptera</taxon>
        <taxon>Endopterygota</taxon>
        <taxon>Hymenoptera</taxon>
        <taxon>Apocrita</taxon>
        <taxon>Aculeata</taxon>
        <taxon>Apoidea</taxon>
        <taxon>Anthophila</taxon>
        <taxon>Apidae</taxon>
        <taxon>Apis</taxon>
    </lineage>
</organism>
<keyword evidence="2" id="KW-0472">Membrane</keyword>
<dbReference type="Proteomes" id="UP000242457">
    <property type="component" value="Unassembled WGS sequence"/>
</dbReference>
<accession>A0A2A3EJ41</accession>
<keyword evidence="2 3" id="KW-0812">Transmembrane</keyword>
<dbReference type="AlphaFoldDB" id="A0A2A3EJ41"/>
<evidence type="ECO:0000313" key="3">
    <source>
        <dbReference type="EMBL" id="PBC31730.1"/>
    </source>
</evidence>
<feature type="compositionally biased region" description="Acidic residues" evidence="1">
    <location>
        <begin position="1"/>
        <end position="11"/>
    </location>
</feature>
<dbReference type="InterPro" id="IPR038900">
    <property type="entry name" value="TMC"/>
</dbReference>
<feature type="region of interest" description="Disordered" evidence="1">
    <location>
        <begin position="1"/>
        <end position="40"/>
    </location>
</feature>
<evidence type="ECO:0000256" key="1">
    <source>
        <dbReference type="SAM" id="MobiDB-lite"/>
    </source>
</evidence>
<dbReference type="GO" id="GO:0005886">
    <property type="term" value="C:plasma membrane"/>
    <property type="evidence" value="ECO:0007669"/>
    <property type="project" value="InterPro"/>
</dbReference>
<feature type="transmembrane region" description="Helical" evidence="2">
    <location>
        <begin position="274"/>
        <end position="293"/>
    </location>
</feature>
<dbReference type="OrthoDB" id="5831905at2759"/>